<accession>A0A0N9WBU6</accession>
<proteinExistence type="predicted"/>
<keyword evidence="2" id="KW-1185">Reference proteome</keyword>
<dbReference type="KEGG" id="aei:AOY20_04535"/>
<name>A0A0N9WBU6_9GAMM</name>
<reference evidence="1 2" key="1">
    <citation type="journal article" date="2015" name="Int. J. Syst. Evol. Microbiol.">
        <title>Acinetobacter equi sp. nov. isolated from horse faeces.</title>
        <authorList>
            <person name="Poppel M.T."/>
            <person name="Skiebe E."/>
            <person name="Laue M."/>
            <person name="Bergmann H."/>
            <person name="Ebersberger I."/>
            <person name="Garn T."/>
            <person name="Fruth A."/>
            <person name="Baumgardt S."/>
            <person name="Busse H.J."/>
            <person name="Wilharm G."/>
        </authorList>
    </citation>
    <scope>NUCLEOTIDE SEQUENCE [LARGE SCALE GENOMIC DNA]</scope>
    <source>
        <strain evidence="1 2">114</strain>
    </source>
</reference>
<organism evidence="1 2">
    <name type="scientific">Acinetobacter equi</name>
    <dbReference type="NCBI Taxonomy" id="1324350"/>
    <lineage>
        <taxon>Bacteria</taxon>
        <taxon>Pseudomonadati</taxon>
        <taxon>Pseudomonadota</taxon>
        <taxon>Gammaproteobacteria</taxon>
        <taxon>Moraxellales</taxon>
        <taxon>Moraxellaceae</taxon>
        <taxon>Acinetobacter</taxon>
    </lineage>
</organism>
<dbReference type="Pfam" id="PF05728">
    <property type="entry name" value="UPF0227"/>
    <property type="match status" value="1"/>
</dbReference>
<evidence type="ECO:0000313" key="1">
    <source>
        <dbReference type="EMBL" id="ALH94858.1"/>
    </source>
</evidence>
<dbReference type="PANTHER" id="PTHR35602">
    <property type="entry name" value="ESTERASE YQIA-RELATED"/>
    <property type="match status" value="1"/>
</dbReference>
<dbReference type="InterPro" id="IPR008886">
    <property type="entry name" value="UPF0227/Esterase_YqiA"/>
</dbReference>
<dbReference type="EMBL" id="CP012808">
    <property type="protein sequence ID" value="ALH94858.1"/>
    <property type="molecule type" value="Genomic_DNA"/>
</dbReference>
<dbReference type="SUPFAM" id="SSF53474">
    <property type="entry name" value="alpha/beta-Hydrolases"/>
    <property type="match status" value="1"/>
</dbReference>
<dbReference type="RefSeq" id="WP_054580757.1">
    <property type="nucleotide sequence ID" value="NZ_CP012808.1"/>
</dbReference>
<dbReference type="Proteomes" id="UP000064939">
    <property type="component" value="Chromosome"/>
</dbReference>
<evidence type="ECO:0000313" key="2">
    <source>
        <dbReference type="Proteomes" id="UP000064939"/>
    </source>
</evidence>
<dbReference type="STRING" id="1324350.AOY20_04535"/>
<sequence>MNIIYLHGFLSNSNSVKGILLKRYIEQYTEHQIYLPDLNMPPLQVLEELSLQIQQLEQVVLVGSSLGGFYATQLASRYHLPAVMINPAIQPWILFRKLFGQDKIPLKVTEQWTLDDTQLNDLEQLAAPFVQDASKVLVLLQQDDEILDYREAQRYYSAVTHQSMLITETKGNHGMDNFAEKIPMIIQFLSDSIK</sequence>
<dbReference type="InterPro" id="IPR029058">
    <property type="entry name" value="AB_hydrolase_fold"/>
</dbReference>
<dbReference type="Gene3D" id="3.40.50.1820">
    <property type="entry name" value="alpha/beta hydrolase"/>
    <property type="match status" value="1"/>
</dbReference>
<dbReference type="PANTHER" id="PTHR35602:SF3">
    <property type="entry name" value="ESTERASE YQIA"/>
    <property type="match status" value="1"/>
</dbReference>
<dbReference type="AlphaFoldDB" id="A0A0N9WBU6"/>
<dbReference type="OrthoDB" id="9814831at2"/>
<protein>
    <submittedName>
        <fullName evidence="1">Esterase</fullName>
    </submittedName>
</protein>
<gene>
    <name evidence="1" type="ORF">AOY20_04535</name>
</gene>